<proteinExistence type="predicted"/>
<sequence length="55" mass="6410">MVIGLPLQEEEGNSGRNPAHRFQTSFTRKEPSHFSVSFPNNPKQINHCSYPRERR</sequence>
<keyword evidence="3" id="KW-1185">Reference proteome</keyword>
<feature type="compositionally biased region" description="Polar residues" evidence="1">
    <location>
        <begin position="34"/>
        <end position="47"/>
    </location>
</feature>
<dbReference type="Proteomes" id="UP000886998">
    <property type="component" value="Unassembled WGS sequence"/>
</dbReference>
<dbReference type="EMBL" id="BMAV01025162">
    <property type="protein sequence ID" value="GFS38957.1"/>
    <property type="molecule type" value="Genomic_DNA"/>
</dbReference>
<evidence type="ECO:0000256" key="1">
    <source>
        <dbReference type="SAM" id="MobiDB-lite"/>
    </source>
</evidence>
<reference evidence="2" key="1">
    <citation type="submission" date="2020-08" db="EMBL/GenBank/DDBJ databases">
        <title>Multicomponent nature underlies the extraordinary mechanical properties of spider dragline silk.</title>
        <authorList>
            <person name="Kono N."/>
            <person name="Nakamura H."/>
            <person name="Mori M."/>
            <person name="Yoshida Y."/>
            <person name="Ohtoshi R."/>
            <person name="Malay A.D."/>
            <person name="Moran D.A.P."/>
            <person name="Tomita M."/>
            <person name="Numata K."/>
            <person name="Arakawa K."/>
        </authorList>
    </citation>
    <scope>NUCLEOTIDE SEQUENCE</scope>
</reference>
<comment type="caution">
    <text evidence="2">The sequence shown here is derived from an EMBL/GenBank/DDBJ whole genome shotgun (WGS) entry which is preliminary data.</text>
</comment>
<dbReference type="AlphaFoldDB" id="A0A8X6IC34"/>
<name>A0A8X6IC34_9ARAC</name>
<evidence type="ECO:0000313" key="2">
    <source>
        <dbReference type="EMBL" id="GFS38957.1"/>
    </source>
</evidence>
<feature type="region of interest" description="Disordered" evidence="1">
    <location>
        <begin position="1"/>
        <end position="55"/>
    </location>
</feature>
<evidence type="ECO:0000313" key="3">
    <source>
        <dbReference type="Proteomes" id="UP000886998"/>
    </source>
</evidence>
<accession>A0A8X6IC34</accession>
<protein>
    <submittedName>
        <fullName evidence="2">Uncharacterized protein</fullName>
    </submittedName>
</protein>
<feature type="non-terminal residue" evidence="2">
    <location>
        <position position="55"/>
    </location>
</feature>
<gene>
    <name evidence="2" type="ORF">TNIN_335251</name>
</gene>
<organism evidence="2 3">
    <name type="scientific">Trichonephila inaurata madagascariensis</name>
    <dbReference type="NCBI Taxonomy" id="2747483"/>
    <lineage>
        <taxon>Eukaryota</taxon>
        <taxon>Metazoa</taxon>
        <taxon>Ecdysozoa</taxon>
        <taxon>Arthropoda</taxon>
        <taxon>Chelicerata</taxon>
        <taxon>Arachnida</taxon>
        <taxon>Araneae</taxon>
        <taxon>Araneomorphae</taxon>
        <taxon>Entelegynae</taxon>
        <taxon>Araneoidea</taxon>
        <taxon>Nephilidae</taxon>
        <taxon>Trichonephila</taxon>
        <taxon>Trichonephila inaurata</taxon>
    </lineage>
</organism>